<feature type="transmembrane region" description="Helical" evidence="1">
    <location>
        <begin position="69"/>
        <end position="86"/>
    </location>
</feature>
<feature type="transmembrane region" description="Helical" evidence="1">
    <location>
        <begin position="46"/>
        <end position="63"/>
    </location>
</feature>
<feature type="transmembrane region" description="Helical" evidence="1">
    <location>
        <begin position="98"/>
        <end position="127"/>
    </location>
</feature>
<keyword evidence="1" id="KW-1133">Transmembrane helix</keyword>
<keyword evidence="1" id="KW-0472">Membrane</keyword>
<dbReference type="EMBL" id="WBXO01000010">
    <property type="protein sequence ID" value="KAB2951724.1"/>
    <property type="molecule type" value="Genomic_DNA"/>
</dbReference>
<dbReference type="PANTHER" id="PTHR38450:SF2">
    <property type="entry name" value="STAGE V SPORULATION PROTEIN AEB"/>
    <property type="match status" value="1"/>
</dbReference>
<dbReference type="Proteomes" id="UP000468766">
    <property type="component" value="Unassembled WGS sequence"/>
</dbReference>
<keyword evidence="3" id="KW-1185">Reference proteome</keyword>
<evidence type="ECO:0000313" key="2">
    <source>
        <dbReference type="EMBL" id="KAB2951724.1"/>
    </source>
</evidence>
<proteinExistence type="predicted"/>
<dbReference type="Pfam" id="PF03862">
    <property type="entry name" value="SpoVAC_SpoVAEB"/>
    <property type="match status" value="1"/>
</dbReference>
<gene>
    <name evidence="2" type="primary">spoVAE</name>
    <name evidence="2" type="ORF">F9B85_11815</name>
</gene>
<dbReference type="RefSeq" id="WP_151621214.1">
    <property type="nucleotide sequence ID" value="NZ_WBXO01000010.1"/>
</dbReference>
<sequence length="131" mass="13112">MLLFWKLRGGSLVEKVLIAFLIGGLICLFGQLLMDLTPVSISPAHILVGFVTGGSILSALGIYGPLVEVAGAGATVPLSGFGHALAQGSIAAVEKQGLLGAFAGGLEATAVGIAAAVIFGYTMAVIFDPKG</sequence>
<dbReference type="InterPro" id="IPR005562">
    <property type="entry name" value="SpoVA"/>
</dbReference>
<keyword evidence="1" id="KW-0812">Transmembrane</keyword>
<dbReference type="InterPro" id="IPR014204">
    <property type="entry name" value="Spore_V_AE"/>
</dbReference>
<name>A0A6I0F0D6_9FIRM</name>
<evidence type="ECO:0000256" key="1">
    <source>
        <dbReference type="SAM" id="Phobius"/>
    </source>
</evidence>
<evidence type="ECO:0000313" key="3">
    <source>
        <dbReference type="Proteomes" id="UP000468766"/>
    </source>
</evidence>
<dbReference type="NCBIfam" id="TIGR02839">
    <property type="entry name" value="spore_V_AE"/>
    <property type="match status" value="1"/>
</dbReference>
<reference evidence="2 3" key="1">
    <citation type="submission" date="2019-10" db="EMBL/GenBank/DDBJ databases">
        <title>Whole-genome sequence of the extremophile Heliorestis acidaminivorans DSM 24790.</title>
        <authorList>
            <person name="Kyndt J.A."/>
            <person name="Meyer T.E."/>
        </authorList>
    </citation>
    <scope>NUCLEOTIDE SEQUENCE [LARGE SCALE GENOMIC DNA]</scope>
    <source>
        <strain evidence="2 3">DSM 24790</strain>
    </source>
</reference>
<organism evidence="2 3">
    <name type="scientific">Heliorestis acidaminivorans</name>
    <dbReference type="NCBI Taxonomy" id="553427"/>
    <lineage>
        <taxon>Bacteria</taxon>
        <taxon>Bacillati</taxon>
        <taxon>Bacillota</taxon>
        <taxon>Clostridia</taxon>
        <taxon>Eubacteriales</taxon>
        <taxon>Heliobacteriaceae</taxon>
        <taxon>Heliorestis</taxon>
    </lineage>
</organism>
<feature type="transmembrane region" description="Helical" evidence="1">
    <location>
        <begin position="12"/>
        <end position="34"/>
    </location>
</feature>
<dbReference type="AlphaFoldDB" id="A0A6I0F0D6"/>
<protein>
    <submittedName>
        <fullName evidence="2">Stage V sporulation protein AE</fullName>
    </submittedName>
</protein>
<dbReference type="PANTHER" id="PTHR38450">
    <property type="entry name" value="STAGE V SPORULATION PROTEIN AC-RELATED"/>
    <property type="match status" value="1"/>
</dbReference>
<dbReference type="OrthoDB" id="9797988at2"/>
<accession>A0A6I0F0D6</accession>
<comment type="caution">
    <text evidence="2">The sequence shown here is derived from an EMBL/GenBank/DDBJ whole genome shotgun (WGS) entry which is preliminary data.</text>
</comment>